<keyword evidence="11" id="KW-0449">Lipoprotein</keyword>
<feature type="transmembrane region" description="Helical" evidence="14">
    <location>
        <begin position="478"/>
        <end position="498"/>
    </location>
</feature>
<evidence type="ECO:0000256" key="10">
    <source>
        <dbReference type="ARBA" id="ARBA00023136"/>
    </source>
</evidence>
<feature type="transmembrane region" description="Helical" evidence="14">
    <location>
        <begin position="334"/>
        <end position="358"/>
    </location>
</feature>
<dbReference type="SUPFAM" id="SSF48403">
    <property type="entry name" value="Ankyrin repeat"/>
    <property type="match status" value="1"/>
</dbReference>
<comment type="caution">
    <text evidence="17">The sequence shown here is derived from an EMBL/GenBank/DDBJ whole genome shotgun (WGS) entry which is preliminary data.</text>
</comment>
<gene>
    <name evidence="17" type="ORF">WJX74_002439</name>
</gene>
<feature type="transmembrane region" description="Helical" evidence="14">
    <location>
        <begin position="438"/>
        <end position="458"/>
    </location>
</feature>
<dbReference type="GO" id="GO:0000139">
    <property type="term" value="C:Golgi membrane"/>
    <property type="evidence" value="ECO:0007669"/>
    <property type="project" value="UniProtKB-SubCell"/>
</dbReference>
<comment type="domain">
    <text evidence="14">The DHHC domain is required for palmitoyltransferase activity.</text>
</comment>
<keyword evidence="5 14" id="KW-0812">Transmembrane</keyword>
<keyword evidence="9 13" id="KW-0040">ANK repeat</keyword>
<feature type="repeat" description="ANK" evidence="13">
    <location>
        <begin position="191"/>
        <end position="223"/>
    </location>
</feature>
<feature type="region of interest" description="Disordered" evidence="15">
    <location>
        <begin position="1"/>
        <end position="58"/>
    </location>
</feature>
<feature type="repeat" description="ANK" evidence="13">
    <location>
        <begin position="124"/>
        <end position="156"/>
    </location>
</feature>
<dbReference type="AlphaFoldDB" id="A0AAW1RGW4"/>
<evidence type="ECO:0000256" key="12">
    <source>
        <dbReference type="ARBA" id="ARBA00048048"/>
    </source>
</evidence>
<sequence length="568" mass="61941">MAGDQGASASNSAACSHGTHGHSHHHHHHLHSSPSAHSRQQQPQKREQQEDQQSQQPTLDSVWKACAYGDLEAVQSFCEEDNSLVNRQDGGGYSALQWAALNNRPAVASYLIDKGAALNAQDAQGQTALHWAAVKGSVAAAAVMLRAGAHPTLRDGRGYTICHVASQYGQTTLLYQLVLRWGIDLDAPDNDGRAALHWAAYKGYSDTVRLLLVLGASWGVADKEGCTPLHWAAIRGNGEVCTLLLQGGSPSLLKQPDVTGSTPAQLAVEKNHRYLGLTLAEWQQREEGGRLFGRKGRLYWLVSLQLCPAIWALIIGLVSLFLHKVVNFSGLPRLGPVAMFWAWAVVVSASVGLVLLYLTTTADPGVIAPGSSHSRSSGPKLIDSPALWAGQWQQLCVTCKIVRPLRAKHCSTSDRCVELFDHFCPWVGNTIGRGNRHYFLLFLWIELFAMTDSAIVAIVRIHQAVSSSSWESSGGIQWPVIFLVVDLFVLISVAALAITQATQISRNVTTNELANWQRYTYLRDPHGMFMNPFDKGCRNNCVEAMLPKHGSTAPLVLPEQEALLRAAV</sequence>
<dbReference type="Pfam" id="PF12796">
    <property type="entry name" value="Ank_2"/>
    <property type="match status" value="1"/>
</dbReference>
<evidence type="ECO:0000256" key="14">
    <source>
        <dbReference type="RuleBase" id="RU079119"/>
    </source>
</evidence>
<dbReference type="PROSITE" id="PS50297">
    <property type="entry name" value="ANK_REP_REGION"/>
    <property type="match status" value="4"/>
</dbReference>
<dbReference type="FunFam" id="1.25.40.20:FF:000300">
    <property type="entry name" value="S-acyltransferase"/>
    <property type="match status" value="1"/>
</dbReference>
<evidence type="ECO:0000256" key="6">
    <source>
        <dbReference type="ARBA" id="ARBA00022737"/>
    </source>
</evidence>
<keyword evidence="14" id="KW-0012">Acyltransferase</keyword>
<dbReference type="EMBL" id="JALJOS010000011">
    <property type="protein sequence ID" value="KAK9832944.1"/>
    <property type="molecule type" value="Genomic_DNA"/>
</dbReference>
<comment type="similarity">
    <text evidence="3 14">Belongs to the DHHC palmitoyltransferase family.</text>
</comment>
<feature type="repeat" description="ANK" evidence="13">
    <location>
        <begin position="157"/>
        <end position="190"/>
    </location>
</feature>
<dbReference type="GO" id="GO:0019706">
    <property type="term" value="F:protein-cysteine S-palmitoyltransferase activity"/>
    <property type="evidence" value="ECO:0007669"/>
    <property type="project" value="UniProtKB-EC"/>
</dbReference>
<evidence type="ECO:0000256" key="9">
    <source>
        <dbReference type="ARBA" id="ARBA00023043"/>
    </source>
</evidence>
<feature type="domain" description="Palmitoyltransferase DHHC" evidence="16">
    <location>
        <begin position="394"/>
        <end position="517"/>
    </location>
</feature>
<evidence type="ECO:0000256" key="8">
    <source>
        <dbReference type="ARBA" id="ARBA00023034"/>
    </source>
</evidence>
<comment type="subcellular location">
    <subcellularLocation>
        <location evidence="1">Endomembrane system</location>
        <topology evidence="1">Multi-pass membrane protein</topology>
    </subcellularLocation>
    <subcellularLocation>
        <location evidence="2">Golgi apparatus membrane</location>
    </subcellularLocation>
</comment>
<protein>
    <recommendedName>
        <fullName evidence="14">S-acyltransferase</fullName>
        <ecNumber evidence="14">2.3.1.225</ecNumber>
    </recommendedName>
    <alternativeName>
        <fullName evidence="14">Palmitoyltransferase</fullName>
    </alternativeName>
</protein>
<feature type="repeat" description="ANK" evidence="13">
    <location>
        <begin position="91"/>
        <end position="123"/>
    </location>
</feature>
<organism evidence="17 18">
    <name type="scientific">Apatococcus lobatus</name>
    <dbReference type="NCBI Taxonomy" id="904363"/>
    <lineage>
        <taxon>Eukaryota</taxon>
        <taxon>Viridiplantae</taxon>
        <taxon>Chlorophyta</taxon>
        <taxon>core chlorophytes</taxon>
        <taxon>Trebouxiophyceae</taxon>
        <taxon>Chlorellales</taxon>
        <taxon>Chlorellaceae</taxon>
        <taxon>Apatococcus</taxon>
    </lineage>
</organism>
<dbReference type="Gene3D" id="1.25.40.20">
    <property type="entry name" value="Ankyrin repeat-containing domain"/>
    <property type="match status" value="2"/>
</dbReference>
<dbReference type="Proteomes" id="UP001438707">
    <property type="component" value="Unassembled WGS sequence"/>
</dbReference>
<dbReference type="Pfam" id="PF13637">
    <property type="entry name" value="Ank_4"/>
    <property type="match status" value="1"/>
</dbReference>
<feature type="compositionally biased region" description="Low complexity" evidence="15">
    <location>
        <begin position="32"/>
        <end position="43"/>
    </location>
</feature>
<dbReference type="PROSITE" id="PS50088">
    <property type="entry name" value="ANK_REPEAT"/>
    <property type="match status" value="5"/>
</dbReference>
<dbReference type="PROSITE" id="PS50216">
    <property type="entry name" value="DHHC"/>
    <property type="match status" value="1"/>
</dbReference>
<evidence type="ECO:0000259" key="16">
    <source>
        <dbReference type="Pfam" id="PF01529"/>
    </source>
</evidence>
<evidence type="ECO:0000256" key="7">
    <source>
        <dbReference type="ARBA" id="ARBA00022989"/>
    </source>
</evidence>
<evidence type="ECO:0000256" key="11">
    <source>
        <dbReference type="ARBA" id="ARBA00023288"/>
    </source>
</evidence>
<dbReference type="Pfam" id="PF01529">
    <property type="entry name" value="DHHC"/>
    <property type="match status" value="1"/>
</dbReference>
<feature type="transmembrane region" description="Helical" evidence="14">
    <location>
        <begin position="298"/>
        <end position="322"/>
    </location>
</feature>
<evidence type="ECO:0000256" key="1">
    <source>
        <dbReference type="ARBA" id="ARBA00004127"/>
    </source>
</evidence>
<evidence type="ECO:0000256" key="3">
    <source>
        <dbReference type="ARBA" id="ARBA00008574"/>
    </source>
</evidence>
<dbReference type="PANTHER" id="PTHR24161">
    <property type="entry name" value="ANK_REP_REGION DOMAIN-CONTAINING PROTEIN-RELATED"/>
    <property type="match status" value="1"/>
</dbReference>
<evidence type="ECO:0000256" key="13">
    <source>
        <dbReference type="PROSITE-ProRule" id="PRU00023"/>
    </source>
</evidence>
<evidence type="ECO:0000256" key="5">
    <source>
        <dbReference type="ARBA" id="ARBA00022692"/>
    </source>
</evidence>
<evidence type="ECO:0000313" key="17">
    <source>
        <dbReference type="EMBL" id="KAK9832944.1"/>
    </source>
</evidence>
<name>A0AAW1RGW4_9CHLO</name>
<dbReference type="InterPro" id="IPR036770">
    <property type="entry name" value="Ankyrin_rpt-contain_sf"/>
</dbReference>
<keyword evidence="10 14" id="KW-0472">Membrane</keyword>
<evidence type="ECO:0000256" key="4">
    <source>
        <dbReference type="ARBA" id="ARBA00022679"/>
    </source>
</evidence>
<dbReference type="InterPro" id="IPR002110">
    <property type="entry name" value="Ankyrin_rpt"/>
</dbReference>
<keyword evidence="4 14" id="KW-0808">Transferase</keyword>
<reference evidence="17 18" key="1">
    <citation type="journal article" date="2024" name="Nat. Commun.">
        <title>Phylogenomics reveals the evolutionary origins of lichenization in chlorophyte algae.</title>
        <authorList>
            <person name="Puginier C."/>
            <person name="Libourel C."/>
            <person name="Otte J."/>
            <person name="Skaloud P."/>
            <person name="Haon M."/>
            <person name="Grisel S."/>
            <person name="Petersen M."/>
            <person name="Berrin J.G."/>
            <person name="Delaux P.M."/>
            <person name="Dal Grande F."/>
            <person name="Keller J."/>
        </authorList>
    </citation>
    <scope>NUCLEOTIDE SEQUENCE [LARGE SCALE GENOMIC DNA]</scope>
    <source>
        <strain evidence="17 18">SAG 2145</strain>
    </source>
</reference>
<dbReference type="InterPro" id="IPR001594">
    <property type="entry name" value="Palmitoyltrfase_DHHC"/>
</dbReference>
<proteinExistence type="inferred from homology"/>
<keyword evidence="8" id="KW-0333">Golgi apparatus</keyword>
<keyword evidence="18" id="KW-1185">Reference proteome</keyword>
<dbReference type="SMART" id="SM00248">
    <property type="entry name" value="ANK"/>
    <property type="match status" value="5"/>
</dbReference>
<dbReference type="EC" id="2.3.1.225" evidence="14"/>
<feature type="repeat" description="ANK" evidence="13">
    <location>
        <begin position="224"/>
        <end position="249"/>
    </location>
</feature>
<accession>A0AAW1RGW4</accession>
<evidence type="ECO:0000256" key="2">
    <source>
        <dbReference type="ARBA" id="ARBA00004394"/>
    </source>
</evidence>
<keyword evidence="7 14" id="KW-1133">Transmembrane helix</keyword>
<dbReference type="PANTHER" id="PTHR24161:SF17">
    <property type="entry name" value="PALMITOYLTRANSFERASE"/>
    <property type="match status" value="1"/>
</dbReference>
<evidence type="ECO:0000313" key="18">
    <source>
        <dbReference type="Proteomes" id="UP001438707"/>
    </source>
</evidence>
<feature type="compositionally biased region" description="Basic residues" evidence="15">
    <location>
        <begin position="19"/>
        <end position="31"/>
    </location>
</feature>
<comment type="catalytic activity">
    <reaction evidence="12 14">
        <text>L-cysteinyl-[protein] + hexadecanoyl-CoA = S-hexadecanoyl-L-cysteinyl-[protein] + CoA</text>
        <dbReference type="Rhea" id="RHEA:36683"/>
        <dbReference type="Rhea" id="RHEA-COMP:10131"/>
        <dbReference type="Rhea" id="RHEA-COMP:11032"/>
        <dbReference type="ChEBI" id="CHEBI:29950"/>
        <dbReference type="ChEBI" id="CHEBI:57287"/>
        <dbReference type="ChEBI" id="CHEBI:57379"/>
        <dbReference type="ChEBI" id="CHEBI:74151"/>
        <dbReference type="EC" id="2.3.1.225"/>
    </reaction>
</comment>
<keyword evidence="6" id="KW-0677">Repeat</keyword>
<evidence type="ECO:0000256" key="15">
    <source>
        <dbReference type="SAM" id="MobiDB-lite"/>
    </source>
</evidence>